<dbReference type="InterPro" id="IPR015422">
    <property type="entry name" value="PyrdxlP-dep_Trfase_small"/>
</dbReference>
<organism evidence="4 5">
    <name type="scientific">Leucobacter chromiireducens subsp. chromiireducens</name>
    <dbReference type="NCBI Taxonomy" id="660067"/>
    <lineage>
        <taxon>Bacteria</taxon>
        <taxon>Bacillati</taxon>
        <taxon>Actinomycetota</taxon>
        <taxon>Actinomycetes</taxon>
        <taxon>Micrococcales</taxon>
        <taxon>Microbacteriaceae</taxon>
        <taxon>Leucobacter</taxon>
    </lineage>
</organism>
<evidence type="ECO:0000256" key="2">
    <source>
        <dbReference type="ARBA" id="ARBA00022898"/>
    </source>
</evidence>
<evidence type="ECO:0000313" key="4">
    <source>
        <dbReference type="EMBL" id="MBL3689989.1"/>
    </source>
</evidence>
<accession>A0ABS1SR50</accession>
<dbReference type="CDD" id="cd00610">
    <property type="entry name" value="OAT_like"/>
    <property type="match status" value="1"/>
</dbReference>
<keyword evidence="5" id="KW-1185">Reference proteome</keyword>
<comment type="caution">
    <text evidence="4">The sequence shown here is derived from an EMBL/GenBank/DDBJ whole genome shotgun (WGS) entry which is preliminary data.</text>
</comment>
<dbReference type="InterPro" id="IPR049704">
    <property type="entry name" value="Aminotrans_3_PPA_site"/>
</dbReference>
<proteinExistence type="inferred from homology"/>
<gene>
    <name evidence="4" type="ORF">D3226_08440</name>
</gene>
<keyword evidence="4" id="KW-0032">Aminotransferase</keyword>
<evidence type="ECO:0000256" key="3">
    <source>
        <dbReference type="RuleBase" id="RU003560"/>
    </source>
</evidence>
<name>A0ABS1SR50_9MICO</name>
<evidence type="ECO:0000256" key="1">
    <source>
        <dbReference type="ARBA" id="ARBA00008954"/>
    </source>
</evidence>
<protein>
    <submittedName>
        <fullName evidence="4">Aminotransferase class III-fold pyridoxal phosphate-dependent enzyme</fullName>
    </submittedName>
</protein>
<keyword evidence="2 3" id="KW-0663">Pyridoxal phosphate</keyword>
<dbReference type="Proteomes" id="UP001646141">
    <property type="component" value="Unassembled WGS sequence"/>
</dbReference>
<sequence length="439" mass="45647">MHMANSFDPRGASALDVADRELLARRTRVLGAPYRLFYERPVHAVRGNGVLLYDAAGLDYLDAYNNVPVVGHSNPQVRERVSAQLDVLNTHTRYLTDAVVDYAERLTGLFDIADAQAVFVCTGSEAVDLALRMARHVTGRRGVIATAHAYHGTTEAAAAISPSLGPNNPIPGEVELVAAPDLAREDPASAAAAFAARVTEAITALRARGHEPAALIVDSVMSSDGLQGTAARVLEPAAAVAGAAGALYIADEVQAGFGRTGAWWGYPHQGVRPDLVVLGKPMGNGIPIAGVIGRPDVFEVFGRDVRYFNTFGGNPVSIAAAGAVLDELENRRLLASASTVGDLLLRECTALAGTHGGVSAVRGSGLFLALEITDPATGAADAARAAAIVNHMRENRVLISASGVSANVLKVRPPLVFAESDAPRLLDALDAALAAPLAG</sequence>
<dbReference type="PROSITE" id="PS00600">
    <property type="entry name" value="AA_TRANSFER_CLASS_3"/>
    <property type="match status" value="1"/>
</dbReference>
<evidence type="ECO:0000313" key="5">
    <source>
        <dbReference type="Proteomes" id="UP001646141"/>
    </source>
</evidence>
<dbReference type="Pfam" id="PF00202">
    <property type="entry name" value="Aminotran_3"/>
    <property type="match status" value="1"/>
</dbReference>
<dbReference type="PANTHER" id="PTHR45688">
    <property type="match status" value="1"/>
</dbReference>
<dbReference type="Gene3D" id="3.40.640.10">
    <property type="entry name" value="Type I PLP-dependent aspartate aminotransferase-like (Major domain)"/>
    <property type="match status" value="1"/>
</dbReference>
<dbReference type="InterPro" id="IPR005814">
    <property type="entry name" value="Aminotrans_3"/>
</dbReference>
<dbReference type="InterPro" id="IPR015424">
    <property type="entry name" value="PyrdxlP-dep_Trfase"/>
</dbReference>
<dbReference type="InterPro" id="IPR015421">
    <property type="entry name" value="PyrdxlP-dep_Trfase_major"/>
</dbReference>
<dbReference type="PIRSF" id="PIRSF000521">
    <property type="entry name" value="Transaminase_4ab_Lys_Orn"/>
    <property type="match status" value="1"/>
</dbReference>
<dbReference type="SUPFAM" id="SSF53383">
    <property type="entry name" value="PLP-dependent transferases"/>
    <property type="match status" value="1"/>
</dbReference>
<keyword evidence="4" id="KW-0808">Transferase</keyword>
<dbReference type="GO" id="GO:0008483">
    <property type="term" value="F:transaminase activity"/>
    <property type="evidence" value="ECO:0007669"/>
    <property type="project" value="UniProtKB-KW"/>
</dbReference>
<reference evidence="4 5" key="1">
    <citation type="submission" date="2018-09" db="EMBL/GenBank/DDBJ databases">
        <title>Comparative genomics of Leucobacter spp.</title>
        <authorList>
            <person name="Reis A.C."/>
            <person name="Kolvenbach B.A."/>
            <person name="Corvini P.F.X."/>
            <person name="Nunes O.C."/>
        </authorList>
    </citation>
    <scope>NUCLEOTIDE SEQUENCE [LARGE SCALE GENOMIC DNA]</scope>
    <source>
        <strain evidence="4 5">L-1</strain>
    </source>
</reference>
<dbReference type="EMBL" id="QYAD01000002">
    <property type="protein sequence ID" value="MBL3689989.1"/>
    <property type="molecule type" value="Genomic_DNA"/>
</dbReference>
<dbReference type="Gene3D" id="3.90.1150.10">
    <property type="entry name" value="Aspartate Aminotransferase, domain 1"/>
    <property type="match status" value="1"/>
</dbReference>
<dbReference type="PANTHER" id="PTHR45688:SF13">
    <property type="entry name" value="ALANINE--GLYOXYLATE AMINOTRANSFERASE 2-LIKE"/>
    <property type="match status" value="1"/>
</dbReference>
<comment type="similarity">
    <text evidence="1 3">Belongs to the class-III pyridoxal-phosphate-dependent aminotransferase family.</text>
</comment>